<keyword evidence="5" id="KW-0408">Iron</keyword>
<organism evidence="9">
    <name type="scientific">Candidatus Nitricoxidivorans perseverans</name>
    <dbReference type="NCBI Taxonomy" id="2975601"/>
    <lineage>
        <taxon>Bacteria</taxon>
        <taxon>Pseudomonadati</taxon>
        <taxon>Pseudomonadota</taxon>
        <taxon>Betaproteobacteria</taxon>
        <taxon>Nitrosomonadales</taxon>
        <taxon>Sterolibacteriaceae</taxon>
        <taxon>Candidatus Nitricoxidivorans</taxon>
    </lineage>
</organism>
<reference evidence="9" key="1">
    <citation type="journal article" date="2023" name="Nat. Microbiol.">
        <title>Enrichment and characterization of a nitric oxide-reducing microbial community in a continuous bioreactor.</title>
        <authorList>
            <person name="Garrido-Amador P."/>
            <person name="Stortenbeker N."/>
            <person name="Wessels H.J.C.T."/>
            <person name="Speth D.R."/>
            <person name="Garcia-Heredia I."/>
            <person name="Kartal B."/>
        </authorList>
    </citation>
    <scope>NUCLEOTIDE SEQUENCE</scope>
    <source>
        <strain evidence="9">MAG1</strain>
    </source>
</reference>
<protein>
    <submittedName>
        <fullName evidence="9">Nitrite/sulfite reductase</fullName>
    </submittedName>
</protein>
<feature type="domain" description="Nitrite/sulphite reductase 4Fe-4S" evidence="7">
    <location>
        <begin position="119"/>
        <end position="271"/>
    </location>
</feature>
<feature type="domain" description="Nitrite/sulphite reductase 4Fe-4S" evidence="7">
    <location>
        <begin position="411"/>
        <end position="546"/>
    </location>
</feature>
<dbReference type="InterPro" id="IPR045854">
    <property type="entry name" value="NO2/SO3_Rdtase_4Fe4S_sf"/>
</dbReference>
<keyword evidence="2" id="KW-0349">Heme</keyword>
<dbReference type="Pfam" id="PF01077">
    <property type="entry name" value="NIR_SIR"/>
    <property type="match status" value="2"/>
</dbReference>
<dbReference type="EMBL" id="CP107246">
    <property type="protein sequence ID" value="WIM06371.1"/>
    <property type="molecule type" value="Genomic_DNA"/>
</dbReference>
<feature type="domain" description="Nitrite/Sulfite reductase ferredoxin-like" evidence="8">
    <location>
        <begin position="49"/>
        <end position="111"/>
    </location>
</feature>
<dbReference type="GO" id="GO:0051539">
    <property type="term" value="F:4 iron, 4 sulfur cluster binding"/>
    <property type="evidence" value="ECO:0007669"/>
    <property type="project" value="UniProtKB-KW"/>
</dbReference>
<evidence type="ECO:0000313" key="9">
    <source>
        <dbReference type="EMBL" id="WIM06371.1"/>
    </source>
</evidence>
<evidence type="ECO:0000259" key="8">
    <source>
        <dbReference type="Pfam" id="PF03460"/>
    </source>
</evidence>
<proteinExistence type="predicted"/>
<dbReference type="InterPro" id="IPR005117">
    <property type="entry name" value="NiRdtase/SiRdtase_haem-b_fer"/>
</dbReference>
<evidence type="ECO:0000256" key="5">
    <source>
        <dbReference type="ARBA" id="ARBA00023004"/>
    </source>
</evidence>
<evidence type="ECO:0000256" key="2">
    <source>
        <dbReference type="ARBA" id="ARBA00022617"/>
    </source>
</evidence>
<gene>
    <name evidence="9" type="ORF">OHM77_03540</name>
</gene>
<keyword evidence="1" id="KW-0004">4Fe-4S</keyword>
<evidence type="ECO:0000256" key="1">
    <source>
        <dbReference type="ARBA" id="ARBA00022485"/>
    </source>
</evidence>
<dbReference type="InterPro" id="IPR051329">
    <property type="entry name" value="NIR_SIR_4Fe-4S"/>
</dbReference>
<dbReference type="SUPFAM" id="SSF56014">
    <property type="entry name" value="Nitrite and sulphite reductase 4Fe-4S domain-like"/>
    <property type="match status" value="2"/>
</dbReference>
<name>A0AA49FLQ8_9PROT</name>
<dbReference type="InterPro" id="IPR006067">
    <property type="entry name" value="NO2/SO3_Rdtase_4Fe4S_dom"/>
</dbReference>
<dbReference type="InterPro" id="IPR036136">
    <property type="entry name" value="Nit/Sulf_reduc_fer-like_dom_sf"/>
</dbReference>
<dbReference type="Pfam" id="PF03460">
    <property type="entry name" value="NIR_SIR_ferr"/>
    <property type="match status" value="2"/>
</dbReference>
<dbReference type="KEGG" id="npv:OHM77_03540"/>
<keyword evidence="4" id="KW-0560">Oxidoreductase</keyword>
<accession>A0AA49FLQ8</accession>
<evidence type="ECO:0000256" key="6">
    <source>
        <dbReference type="ARBA" id="ARBA00023014"/>
    </source>
</evidence>
<dbReference type="Proteomes" id="UP001234916">
    <property type="component" value="Chromosome"/>
</dbReference>
<dbReference type="SUPFAM" id="SSF55124">
    <property type="entry name" value="Nitrite/Sulfite reductase N-terminal domain-like"/>
    <property type="match status" value="2"/>
</dbReference>
<evidence type="ECO:0000256" key="4">
    <source>
        <dbReference type="ARBA" id="ARBA00023002"/>
    </source>
</evidence>
<dbReference type="Gene3D" id="3.30.413.10">
    <property type="entry name" value="Sulfite Reductase Hemoprotein, domain 1"/>
    <property type="match status" value="2"/>
</dbReference>
<dbReference type="AlphaFoldDB" id="A0AA49FLQ8"/>
<dbReference type="PANTHER" id="PTHR32439:SF9">
    <property type="entry name" value="BLR3264 PROTEIN"/>
    <property type="match status" value="1"/>
</dbReference>
<dbReference type="Gene3D" id="3.90.480.10">
    <property type="entry name" value="Sulfite Reductase Hemoprotein,Domain 2"/>
    <property type="match status" value="1"/>
</dbReference>
<keyword evidence="6" id="KW-0411">Iron-sulfur</keyword>
<evidence type="ECO:0000259" key="7">
    <source>
        <dbReference type="Pfam" id="PF01077"/>
    </source>
</evidence>
<sequence length="564" mass="62432">MYRYDHHDRASIRDHSARFLDQTRRHIEGALTVDEFRPLRLQNGLYIGRQGPMLRIAVPYGQISSRQLRALAAVAREHARGIGHFTTRHNFQINGLEMSRVPEILAGLAEADLHSIHTSGAVIRNIVTDPFAGISADETADPRPWAELLRQWSLRHPEFTHLPRKFKIAVSGAAEDRAAIRVHDLGLQLVRNADGDPGFRVFAGGGLGREPMLAEAIRDFLPWPHLLTYTEALLRIFDRHGRRDKPHKARLKILVKTLGVREFTRRVEAAWRGVMDGPETLTDAGLARVSAHFAPPAYENLPADDLCYLANLREDAAFARWVGRNVRAHRAPGYAAVTLSLKKPGSAPGDATAEQLEAVADLAGRYGFGEARVSAEQNLILPDVPKRELYTVWHRAKAAGLAAPVTGLIADVTACPGGDFCELANSRTLPVVEAIRARFEDLDYQHDIGELDLNISGCMNGCAHHSLGHIGILGVEKHGETWYQVSLGGGRGDDMAIGEVIGPAFSADGIADVVERIVDVYLDHRIGNERFIDTLHRIGPAPFRDAAYRIFNNRSYRHASQHVR</sequence>
<feature type="domain" description="Nitrite/Sulfite reductase ferredoxin-like" evidence="8">
    <location>
        <begin position="348"/>
        <end position="398"/>
    </location>
</feature>
<dbReference type="GO" id="GO:0016491">
    <property type="term" value="F:oxidoreductase activity"/>
    <property type="evidence" value="ECO:0007669"/>
    <property type="project" value="UniProtKB-KW"/>
</dbReference>
<dbReference type="PANTHER" id="PTHR32439">
    <property type="entry name" value="FERREDOXIN--NITRITE REDUCTASE, CHLOROPLASTIC"/>
    <property type="match status" value="1"/>
</dbReference>
<dbReference type="GO" id="GO:0046872">
    <property type="term" value="F:metal ion binding"/>
    <property type="evidence" value="ECO:0007669"/>
    <property type="project" value="UniProtKB-KW"/>
</dbReference>
<dbReference type="GO" id="GO:0020037">
    <property type="term" value="F:heme binding"/>
    <property type="evidence" value="ECO:0007669"/>
    <property type="project" value="InterPro"/>
</dbReference>
<keyword evidence="3" id="KW-0479">Metal-binding</keyword>
<evidence type="ECO:0000256" key="3">
    <source>
        <dbReference type="ARBA" id="ARBA00022723"/>
    </source>
</evidence>